<gene>
    <name evidence="2" type="ORF">EZ444_25915</name>
</gene>
<dbReference type="EMBL" id="SJSM01000036">
    <property type="protein sequence ID" value="TCC83751.1"/>
    <property type="molecule type" value="Genomic_DNA"/>
</dbReference>
<name>A0A4R0MBU8_9SPHI</name>
<dbReference type="PANTHER" id="PTHR20883">
    <property type="entry name" value="PHYTANOYL-COA DIOXYGENASE DOMAIN CONTAINING 1"/>
    <property type="match status" value="1"/>
</dbReference>
<keyword evidence="2" id="KW-0223">Dioxygenase</keyword>
<dbReference type="OrthoDB" id="9791262at2"/>
<dbReference type="Gene3D" id="2.60.120.620">
    <property type="entry name" value="q2cbj1_9rhob like domain"/>
    <property type="match status" value="1"/>
</dbReference>
<dbReference type="InterPro" id="IPR008775">
    <property type="entry name" value="Phytyl_CoA_dOase-like"/>
</dbReference>
<keyword evidence="2" id="KW-0560">Oxidoreductase</keyword>
<dbReference type="AlphaFoldDB" id="A0A4R0MBU8"/>
<comment type="caution">
    <text evidence="2">The sequence shown here is derived from an EMBL/GenBank/DDBJ whole genome shotgun (WGS) entry which is preliminary data.</text>
</comment>
<sequence length="240" mass="27948">MADVNMYRTQIVDTGFVTINNVFSDGEIEKILELINQADTSRKTFRKSADLFAIRQFLKEVPEIGKLILNDEFKLLIHNLFGSDYFVVKSIYFDKPEQSNWFVSYHQDLTISVDTKVELDDYSKWTVKQDQFSVQPPLDILKQIYTVRIHLDDTDENNGALKVVPGSHLKGVYRAEDIDWSNETEYICDVPKGGVMIMKPLLLHSSSRTTTNNKRRVIHIEFCNQELHEDLKWVERVDLQ</sequence>
<keyword evidence="3" id="KW-1185">Reference proteome</keyword>
<reference evidence="2 3" key="1">
    <citation type="submission" date="2019-02" db="EMBL/GenBank/DDBJ databases">
        <title>Pedobacter sp. RP-3-8 sp. nov., isolated from Arctic soil.</title>
        <authorList>
            <person name="Dahal R.H."/>
        </authorList>
    </citation>
    <scope>NUCLEOTIDE SEQUENCE [LARGE SCALE GENOMIC DNA]</scope>
    <source>
        <strain evidence="2 3">RP-3-8</strain>
    </source>
</reference>
<evidence type="ECO:0000256" key="1">
    <source>
        <dbReference type="ARBA" id="ARBA00001954"/>
    </source>
</evidence>
<evidence type="ECO:0000313" key="2">
    <source>
        <dbReference type="EMBL" id="TCC83751.1"/>
    </source>
</evidence>
<dbReference type="GO" id="GO:0005506">
    <property type="term" value="F:iron ion binding"/>
    <property type="evidence" value="ECO:0007669"/>
    <property type="project" value="UniProtKB-ARBA"/>
</dbReference>
<organism evidence="2 3">
    <name type="scientific">Pedobacter hiemivivus</name>
    <dbReference type="NCBI Taxonomy" id="2530454"/>
    <lineage>
        <taxon>Bacteria</taxon>
        <taxon>Pseudomonadati</taxon>
        <taxon>Bacteroidota</taxon>
        <taxon>Sphingobacteriia</taxon>
        <taxon>Sphingobacteriales</taxon>
        <taxon>Sphingobacteriaceae</taxon>
        <taxon>Pedobacter</taxon>
    </lineage>
</organism>
<dbReference type="Proteomes" id="UP000291117">
    <property type="component" value="Unassembled WGS sequence"/>
</dbReference>
<comment type="cofactor">
    <cofactor evidence="1">
        <name>Fe(2+)</name>
        <dbReference type="ChEBI" id="CHEBI:29033"/>
    </cofactor>
</comment>
<dbReference type="PANTHER" id="PTHR20883:SF48">
    <property type="entry name" value="ECTOINE DIOXYGENASE"/>
    <property type="match status" value="1"/>
</dbReference>
<proteinExistence type="predicted"/>
<dbReference type="GO" id="GO:0016706">
    <property type="term" value="F:2-oxoglutarate-dependent dioxygenase activity"/>
    <property type="evidence" value="ECO:0007669"/>
    <property type="project" value="UniProtKB-ARBA"/>
</dbReference>
<dbReference type="Pfam" id="PF05721">
    <property type="entry name" value="PhyH"/>
    <property type="match status" value="1"/>
</dbReference>
<dbReference type="SUPFAM" id="SSF51197">
    <property type="entry name" value="Clavaminate synthase-like"/>
    <property type="match status" value="1"/>
</dbReference>
<accession>A0A4R0MBU8</accession>
<protein>
    <submittedName>
        <fullName evidence="2">Phytanoyl-CoA dioxygenase</fullName>
    </submittedName>
</protein>
<evidence type="ECO:0000313" key="3">
    <source>
        <dbReference type="Proteomes" id="UP000291117"/>
    </source>
</evidence>